<keyword evidence="5" id="KW-1185">Reference proteome</keyword>
<dbReference type="GO" id="GO:0051015">
    <property type="term" value="F:actin filament binding"/>
    <property type="evidence" value="ECO:0007669"/>
    <property type="project" value="TreeGrafter"/>
</dbReference>
<organism evidence="4 5">
    <name type="scientific">Dactylosporangium aurantiacum</name>
    <dbReference type="NCBI Taxonomy" id="35754"/>
    <lineage>
        <taxon>Bacteria</taxon>
        <taxon>Bacillati</taxon>
        <taxon>Actinomycetota</taxon>
        <taxon>Actinomycetes</taxon>
        <taxon>Micromonosporales</taxon>
        <taxon>Micromonosporaceae</taxon>
        <taxon>Dactylosporangium</taxon>
    </lineage>
</organism>
<protein>
    <submittedName>
        <fullName evidence="4">Class II aldolase/adducin family protein</fullName>
    </submittedName>
</protein>
<evidence type="ECO:0000256" key="2">
    <source>
        <dbReference type="SAM" id="MobiDB-lite"/>
    </source>
</evidence>
<dbReference type="GO" id="GO:0005856">
    <property type="term" value="C:cytoskeleton"/>
    <property type="evidence" value="ECO:0007669"/>
    <property type="project" value="TreeGrafter"/>
</dbReference>
<dbReference type="PANTHER" id="PTHR10672:SF3">
    <property type="entry name" value="PROTEIN HU-LI TAI SHAO"/>
    <property type="match status" value="1"/>
</dbReference>
<name>A0A9Q9IC82_9ACTN</name>
<proteinExistence type="inferred from homology"/>
<accession>A0A9Q9IC82</accession>
<dbReference type="OrthoDB" id="3729465at2"/>
<evidence type="ECO:0000313" key="5">
    <source>
        <dbReference type="Proteomes" id="UP001058003"/>
    </source>
</evidence>
<reference evidence="4" key="1">
    <citation type="submission" date="2021-04" db="EMBL/GenBank/DDBJ databases">
        <title>Dactylosporangium aurantiacum NRRL B-8018 full assembly.</title>
        <authorList>
            <person name="Hartkoorn R.C."/>
            <person name="Beaudoing E."/>
            <person name="Hot D."/>
        </authorList>
    </citation>
    <scope>NUCLEOTIDE SEQUENCE</scope>
    <source>
        <strain evidence="4">NRRL B-8018</strain>
    </source>
</reference>
<dbReference type="Gene3D" id="3.40.225.10">
    <property type="entry name" value="Class II aldolase/adducin N-terminal domain"/>
    <property type="match status" value="1"/>
</dbReference>
<dbReference type="Pfam" id="PF00596">
    <property type="entry name" value="Aldolase_II"/>
    <property type="match status" value="1"/>
</dbReference>
<gene>
    <name evidence="4" type="ORF">Daura_27370</name>
</gene>
<dbReference type="KEGG" id="daur:Daura_27370"/>
<feature type="region of interest" description="Disordered" evidence="2">
    <location>
        <begin position="1"/>
        <end position="26"/>
    </location>
</feature>
<evidence type="ECO:0000313" key="4">
    <source>
        <dbReference type="EMBL" id="UWZ50548.1"/>
    </source>
</evidence>
<dbReference type="Proteomes" id="UP001058003">
    <property type="component" value="Chromosome"/>
</dbReference>
<evidence type="ECO:0000256" key="1">
    <source>
        <dbReference type="ARBA" id="ARBA00037961"/>
    </source>
</evidence>
<evidence type="ECO:0000259" key="3">
    <source>
        <dbReference type="SMART" id="SM01007"/>
    </source>
</evidence>
<dbReference type="PANTHER" id="PTHR10672">
    <property type="entry name" value="ADDUCIN"/>
    <property type="match status" value="1"/>
</dbReference>
<dbReference type="RefSeq" id="WP_081970346.1">
    <property type="nucleotide sequence ID" value="NZ_CP073767.1"/>
</dbReference>
<dbReference type="SUPFAM" id="SSF53639">
    <property type="entry name" value="AraD/HMP-PK domain-like"/>
    <property type="match status" value="1"/>
</dbReference>
<dbReference type="SMART" id="SM01007">
    <property type="entry name" value="Aldolase_II"/>
    <property type="match status" value="1"/>
</dbReference>
<dbReference type="InterPro" id="IPR001303">
    <property type="entry name" value="Aldolase_II/adducin_N"/>
</dbReference>
<dbReference type="AlphaFoldDB" id="A0A9Q9IC82"/>
<sequence>MTLTTAPPGSTDAPLRDGGTATWSPRISPPIGVDLTERQALACAFRILGHSGFSENIAGHITMVRSDGPADGPDGAMWVNPWGLWWEEIAASDLCVVDRDGTVLEGRWDVTPAIHIHTELHRVRPDARVVVHNHPYYVTVLAAIGVLPQIVHQTGCMYDGDLALVHEYTGEVDDAALGADLARRIGDSSVVILASHGIIVTAPTIQEATYRSASIDRACRLAYDVMLLGRDPLQIAPGLRHGMKKSLLERGTDVFWAGAVRSLLRREPDVLD</sequence>
<dbReference type="EMBL" id="CP073767">
    <property type="protein sequence ID" value="UWZ50548.1"/>
    <property type="molecule type" value="Genomic_DNA"/>
</dbReference>
<feature type="domain" description="Class II aldolase/adducin N-terminal" evidence="3">
    <location>
        <begin position="39"/>
        <end position="223"/>
    </location>
</feature>
<comment type="similarity">
    <text evidence="1">Belongs to the aldolase class II family.</text>
</comment>
<dbReference type="InterPro" id="IPR036409">
    <property type="entry name" value="Aldolase_II/adducin_N_sf"/>
</dbReference>
<dbReference type="InterPro" id="IPR051017">
    <property type="entry name" value="Aldolase-II_Adducin_sf"/>
</dbReference>